<keyword evidence="9" id="KW-1185">Reference proteome</keyword>
<dbReference type="SMART" id="SM00304">
    <property type="entry name" value="HAMP"/>
    <property type="match status" value="1"/>
</dbReference>
<evidence type="ECO:0000313" key="9">
    <source>
        <dbReference type="Proteomes" id="UP001597214"/>
    </source>
</evidence>
<evidence type="ECO:0000256" key="3">
    <source>
        <dbReference type="ARBA" id="ARBA00022481"/>
    </source>
</evidence>
<dbReference type="CDD" id="cd06225">
    <property type="entry name" value="HAMP"/>
    <property type="match status" value="1"/>
</dbReference>
<dbReference type="InterPro" id="IPR003660">
    <property type="entry name" value="HAMP_dom"/>
</dbReference>
<sequence length="391" mass="43515">MKTYHPAYLRCRDDVFRGHNPEKFGDNKSDKVAIQEALKDAQSSGFEFGSSGLAVRAFVPLKYNNKIIGTLQTGLNGSVVNEITQSQKGVLLNIINLNGEILVSSLEENLGNTLEANAKSMISDVTSGEEVIHTRETLVELNMPLYDPTKTEVIGVIQIQQDVTTIKSLNKSILVYLVAVGLATLLIVIVIAWFGSKGFTNPLVRINEVMKQISLGNLANKIDDRHREDEFGQLSKSIIETQSNLKSIIQNITDLSSTVKGHSLQMKQSFEEVNQGSNQVAITMQELSEGAELQAQSTGQLSEQMDLLSSRINQASQNGKFIDESTTDVIRITYQRKELMGASINQMKTINDIVLDAVQKVKGLDKLSKEMYKYNRLNHYSHPQKYQLKFS</sequence>
<comment type="subcellular location">
    <subcellularLocation>
        <location evidence="1">Cell membrane</location>
    </subcellularLocation>
</comment>
<keyword evidence="2" id="KW-1003">Cell membrane</keyword>
<dbReference type="SUPFAM" id="SSF103190">
    <property type="entry name" value="Sensory domain-like"/>
    <property type="match status" value="1"/>
</dbReference>
<dbReference type="EMBL" id="JBHUEM010000039">
    <property type="protein sequence ID" value="MFD1738176.1"/>
    <property type="molecule type" value="Genomic_DNA"/>
</dbReference>
<feature type="transmembrane region" description="Helical" evidence="6">
    <location>
        <begin position="173"/>
        <end position="195"/>
    </location>
</feature>
<dbReference type="Gene3D" id="1.10.287.950">
    <property type="entry name" value="Methyl-accepting chemotaxis protein"/>
    <property type="match status" value="1"/>
</dbReference>
<name>A0ABW4LUQ2_9BACI</name>
<evidence type="ECO:0000259" key="7">
    <source>
        <dbReference type="PROSITE" id="PS50885"/>
    </source>
</evidence>
<evidence type="ECO:0000256" key="1">
    <source>
        <dbReference type="ARBA" id="ARBA00004236"/>
    </source>
</evidence>
<keyword evidence="4" id="KW-0145">Chemotaxis</keyword>
<keyword evidence="6" id="KW-0812">Transmembrane</keyword>
<reference evidence="9" key="1">
    <citation type="journal article" date="2019" name="Int. J. Syst. Evol. Microbiol.">
        <title>The Global Catalogue of Microorganisms (GCM) 10K type strain sequencing project: providing services to taxonomists for standard genome sequencing and annotation.</title>
        <authorList>
            <consortium name="The Broad Institute Genomics Platform"/>
            <consortium name="The Broad Institute Genome Sequencing Center for Infectious Disease"/>
            <person name="Wu L."/>
            <person name="Ma J."/>
        </authorList>
    </citation>
    <scope>NUCLEOTIDE SEQUENCE [LARGE SCALE GENOMIC DNA]</scope>
    <source>
        <strain evidence="9">CCUG 49339</strain>
    </source>
</reference>
<accession>A0ABW4LUQ2</accession>
<keyword evidence="6" id="KW-1133">Transmembrane helix</keyword>
<feature type="domain" description="HAMP" evidence="7">
    <location>
        <begin position="197"/>
        <end position="250"/>
    </location>
</feature>
<dbReference type="Proteomes" id="UP001597214">
    <property type="component" value="Unassembled WGS sequence"/>
</dbReference>
<keyword evidence="5 6" id="KW-0472">Membrane</keyword>
<evidence type="ECO:0000256" key="4">
    <source>
        <dbReference type="ARBA" id="ARBA00022500"/>
    </source>
</evidence>
<keyword evidence="3" id="KW-0488">Methylation</keyword>
<proteinExistence type="predicted"/>
<dbReference type="SUPFAM" id="SSF58104">
    <property type="entry name" value="Methyl-accepting chemotaxis protein (MCP) signaling domain"/>
    <property type="match status" value="1"/>
</dbReference>
<protein>
    <submittedName>
        <fullName evidence="8">Methyl-accepting chemotaxis protein</fullName>
    </submittedName>
</protein>
<dbReference type="InterPro" id="IPR029151">
    <property type="entry name" value="Sensor-like_sf"/>
</dbReference>
<dbReference type="Pfam" id="PF00672">
    <property type="entry name" value="HAMP"/>
    <property type="match status" value="1"/>
</dbReference>
<organism evidence="8 9">
    <name type="scientific">Bacillus salitolerans</name>
    <dbReference type="NCBI Taxonomy" id="1437434"/>
    <lineage>
        <taxon>Bacteria</taxon>
        <taxon>Bacillati</taxon>
        <taxon>Bacillota</taxon>
        <taxon>Bacilli</taxon>
        <taxon>Bacillales</taxon>
        <taxon>Bacillaceae</taxon>
        <taxon>Bacillus</taxon>
    </lineage>
</organism>
<dbReference type="Gene3D" id="3.30.450.20">
    <property type="entry name" value="PAS domain"/>
    <property type="match status" value="1"/>
</dbReference>
<evidence type="ECO:0000256" key="2">
    <source>
        <dbReference type="ARBA" id="ARBA00022475"/>
    </source>
</evidence>
<evidence type="ECO:0000313" key="8">
    <source>
        <dbReference type="EMBL" id="MFD1738176.1"/>
    </source>
</evidence>
<dbReference type="PANTHER" id="PTHR32089">
    <property type="entry name" value="METHYL-ACCEPTING CHEMOTAXIS PROTEIN MCPB"/>
    <property type="match status" value="1"/>
</dbReference>
<dbReference type="RefSeq" id="WP_377929390.1">
    <property type="nucleotide sequence ID" value="NZ_JBHUEM010000039.1"/>
</dbReference>
<dbReference type="PROSITE" id="PS50885">
    <property type="entry name" value="HAMP"/>
    <property type="match status" value="1"/>
</dbReference>
<evidence type="ECO:0000256" key="6">
    <source>
        <dbReference type="SAM" id="Phobius"/>
    </source>
</evidence>
<gene>
    <name evidence="8" type="ORF">ACFSCX_16740</name>
</gene>
<comment type="caution">
    <text evidence="8">The sequence shown here is derived from an EMBL/GenBank/DDBJ whole genome shotgun (WGS) entry which is preliminary data.</text>
</comment>
<dbReference type="PANTHER" id="PTHR32089:SF114">
    <property type="entry name" value="METHYL-ACCEPTING CHEMOTAXIS PROTEIN MCPB"/>
    <property type="match status" value="1"/>
</dbReference>
<evidence type="ECO:0000256" key="5">
    <source>
        <dbReference type="ARBA" id="ARBA00023136"/>
    </source>
</evidence>